<evidence type="ECO:0000313" key="2">
    <source>
        <dbReference type="EMBL" id="JAP58102.1"/>
    </source>
</evidence>
<sequence>MNPFESGSSGDIHTEKKPEFYLRSYSSGPSISPNLPDATSHHVKLSPPPLLILQTFLTGVGKGVEESGQPIICAVNEGGGSQYNVGSMQTHGRHKRITHQEK</sequence>
<dbReference type="EMBL" id="GEEE01011876">
    <property type="protein sequence ID" value="JAP51349.1"/>
    <property type="molecule type" value="Transcribed_RNA"/>
</dbReference>
<proteinExistence type="predicted"/>
<accession>A0A0X3QBA3</accession>
<dbReference type="EMBL" id="GEEE01021937">
    <property type="protein sequence ID" value="JAP41288.1"/>
    <property type="molecule type" value="Transcribed_RNA"/>
</dbReference>
<gene>
    <name evidence="2" type="ORF">TR165217</name>
</gene>
<name>A0A0X3QBA3_SCHSO</name>
<dbReference type="AlphaFoldDB" id="A0A0X3QBA3"/>
<feature type="compositionally biased region" description="Polar residues" evidence="1">
    <location>
        <begin position="24"/>
        <end position="33"/>
    </location>
</feature>
<reference evidence="2" key="1">
    <citation type="submission" date="2016-01" db="EMBL/GenBank/DDBJ databases">
        <title>Reference transcriptome for the parasite Schistocephalus solidus: insights into the molecular evolution of parasitism.</title>
        <authorList>
            <person name="Hebert F.O."/>
            <person name="Grambauer S."/>
            <person name="Barber I."/>
            <person name="Landry C.R."/>
            <person name="Aubin-Horth N."/>
        </authorList>
    </citation>
    <scope>NUCLEOTIDE SEQUENCE</scope>
</reference>
<organism evidence="2">
    <name type="scientific">Schistocephalus solidus</name>
    <name type="common">Tapeworm</name>
    <dbReference type="NCBI Taxonomy" id="70667"/>
    <lineage>
        <taxon>Eukaryota</taxon>
        <taxon>Metazoa</taxon>
        <taxon>Spiralia</taxon>
        <taxon>Lophotrochozoa</taxon>
        <taxon>Platyhelminthes</taxon>
        <taxon>Cestoda</taxon>
        <taxon>Eucestoda</taxon>
        <taxon>Diphyllobothriidea</taxon>
        <taxon>Diphyllobothriidae</taxon>
        <taxon>Schistocephalus</taxon>
    </lineage>
</organism>
<dbReference type="EMBL" id="GEEE01005123">
    <property type="protein sequence ID" value="JAP58102.1"/>
    <property type="molecule type" value="Transcribed_RNA"/>
</dbReference>
<evidence type="ECO:0000256" key="1">
    <source>
        <dbReference type="SAM" id="MobiDB-lite"/>
    </source>
</evidence>
<protein>
    <submittedName>
        <fullName evidence="2">Uncharacterized protein</fullName>
    </submittedName>
</protein>
<feature type="region of interest" description="Disordered" evidence="1">
    <location>
        <begin position="20"/>
        <end position="42"/>
    </location>
</feature>